<organism evidence="1 2">
    <name type="scientific">Thermoanaerobacterium thermosaccharolyticum</name>
    <name type="common">Clostridium thermosaccharolyticum</name>
    <dbReference type="NCBI Taxonomy" id="1517"/>
    <lineage>
        <taxon>Bacteria</taxon>
        <taxon>Bacillati</taxon>
        <taxon>Bacillota</taxon>
        <taxon>Clostridia</taxon>
        <taxon>Thermoanaerobacterales</taxon>
        <taxon>Thermoanaerobacteraceae</taxon>
        <taxon>Thermoanaerobacterium</taxon>
    </lineage>
</organism>
<sequence>MIFIDDNYNLKNNIERLLRLDDYVFAQYILSKDYLYAKIDEIQINTLIKESVKCAEGEFKKIKYYEDFGDICDIANKNNIKILYSNDIDEYFPCFSLFNEKRNTIYIFNKTIKTVEEVITKNNLNLIFGDVKLENIAFYHEFFHFIESKNSDIYTRKKNIVVSGILKYKYKLRSIGVSEVAAVHFSKLMSGISFSPVLYELLLLYYIKGINILDILEFALNKKGSF</sequence>
<reference evidence="1 2" key="1">
    <citation type="submission" date="2016-08" db="EMBL/GenBank/DDBJ databases">
        <title>A novel genetic cassette of butanologenic Thermoanaerobacterium thermosaccharolyticum that directly convert cellulose to butanol.</title>
        <authorList>
            <person name="Li T."/>
            <person name="He J."/>
        </authorList>
    </citation>
    <scope>NUCLEOTIDE SEQUENCE [LARGE SCALE GENOMIC DNA]</scope>
    <source>
        <strain evidence="1 2">TG57</strain>
    </source>
</reference>
<dbReference type="EMBL" id="CP016893">
    <property type="protein sequence ID" value="AST56980.1"/>
    <property type="molecule type" value="Genomic_DNA"/>
</dbReference>
<dbReference type="AlphaFoldDB" id="A0A223HWW4"/>
<dbReference type="Proteomes" id="UP000214975">
    <property type="component" value="Chromosome"/>
</dbReference>
<evidence type="ECO:0000313" key="2">
    <source>
        <dbReference type="Proteomes" id="UP000214975"/>
    </source>
</evidence>
<accession>A0A223HWW4</accession>
<proteinExistence type="predicted"/>
<evidence type="ECO:0000313" key="1">
    <source>
        <dbReference type="EMBL" id="AST56980.1"/>
    </source>
</evidence>
<name>A0A223HWW4_THETR</name>
<gene>
    <name evidence="1" type="ORF">Thert_00837</name>
</gene>
<protein>
    <submittedName>
        <fullName evidence="1">Uncharacterized protein</fullName>
    </submittedName>
</protein>